<dbReference type="Proteomes" id="UP000289184">
    <property type="component" value="Unassembled WGS sequence"/>
</dbReference>
<dbReference type="RefSeq" id="WP_129530802.1">
    <property type="nucleotide sequence ID" value="NZ_UFQB01000042.1"/>
</dbReference>
<protein>
    <submittedName>
        <fullName evidence="1">Uncharacterized protein</fullName>
    </submittedName>
</protein>
<reference evidence="1 2" key="1">
    <citation type="submission" date="2018-07" db="EMBL/GenBank/DDBJ databases">
        <authorList>
            <person name="Peeters C."/>
        </authorList>
    </citation>
    <scope>NUCLEOTIDE SEQUENCE [LARGE SCALE GENOMIC DNA]</scope>
    <source>
        <strain evidence="1 2">LMG 3411</strain>
    </source>
</reference>
<accession>A0A446CYJ1</accession>
<gene>
    <name evidence="1" type="ORF">AGI3411_05815</name>
</gene>
<dbReference type="Pfam" id="PF19932">
    <property type="entry name" value="DUF6395"/>
    <property type="match status" value="1"/>
</dbReference>
<proteinExistence type="predicted"/>
<dbReference type="EMBL" id="UFQB01000042">
    <property type="protein sequence ID" value="SSW72909.1"/>
    <property type="molecule type" value="Genomic_DNA"/>
</dbReference>
<sequence>MKIIYSDVDGFIEFNIQTSEREDAIEKKVHLDRRSARVASSLGWRDVHPDLLALSAFLIAAPFAKKVLTFGAGISQAMVAAFQQVRPDLSCGPVDYELKPRARPQNGRIGLSFSGGADSFAAVELLPANTEMFFLKRLVPAENERESTKQTSAGERACFALKDAGRHVFIVESDLEFVRHPIGFADHMACAVPLIVAAEQRDLDGVAWGTIAEAAYRFGSSEYVDFSERPQYIDYQNLFTQVGLPFCNPVIGMSEVITSAVMSKSPFRSYVQSCMYGGIEACGMCKKCFRKALLDASISGQWPSDDELDSYFAQNGIIKYISMLPIKLENIYAYVTSKYMGDHPLMLALKKRVRGGELSVAWMERYIPSYIDQAPVDRREQLLQLAKPYAEPMDQDDIRSMLKWSVVGHATDPLMIDSAAQFREQLLIHRKKYLATMAK</sequence>
<organism evidence="1 2">
    <name type="scientific">Achromobacter agilis</name>
    <dbReference type="NCBI Taxonomy" id="1353888"/>
    <lineage>
        <taxon>Bacteria</taxon>
        <taxon>Pseudomonadati</taxon>
        <taxon>Pseudomonadota</taxon>
        <taxon>Betaproteobacteria</taxon>
        <taxon>Burkholderiales</taxon>
        <taxon>Alcaligenaceae</taxon>
        <taxon>Achromobacter</taxon>
    </lineage>
</organism>
<dbReference type="OrthoDB" id="9255477at2"/>
<dbReference type="AlphaFoldDB" id="A0A446CYJ1"/>
<evidence type="ECO:0000313" key="1">
    <source>
        <dbReference type="EMBL" id="SSW72909.1"/>
    </source>
</evidence>
<evidence type="ECO:0000313" key="2">
    <source>
        <dbReference type="Proteomes" id="UP000289184"/>
    </source>
</evidence>
<name>A0A446CYJ1_9BURK</name>
<keyword evidence="2" id="KW-1185">Reference proteome</keyword>
<dbReference type="InterPro" id="IPR045654">
    <property type="entry name" value="DUF6395"/>
</dbReference>